<evidence type="ECO:0000259" key="6">
    <source>
        <dbReference type="PROSITE" id="PS50937"/>
    </source>
</evidence>
<proteinExistence type="predicted"/>
<dbReference type="InterPro" id="IPR047057">
    <property type="entry name" value="MerR_fam"/>
</dbReference>
<dbReference type="SMART" id="SM00422">
    <property type="entry name" value="HTH_MERR"/>
    <property type="match status" value="1"/>
</dbReference>
<dbReference type="Pfam" id="PF13411">
    <property type="entry name" value="MerR_1"/>
    <property type="match status" value="1"/>
</dbReference>
<dbReference type="eggNOG" id="COG0789">
    <property type="taxonomic scope" value="Bacteria"/>
</dbReference>
<dbReference type="GO" id="GO:0003677">
    <property type="term" value="F:DNA binding"/>
    <property type="evidence" value="ECO:0007669"/>
    <property type="project" value="UniProtKB-KW"/>
</dbReference>
<evidence type="ECO:0000313" key="7">
    <source>
        <dbReference type="EMBL" id="KRK14880.1"/>
    </source>
</evidence>
<keyword evidence="4" id="KW-0804">Transcription</keyword>
<accession>A0A0R1EZG3</accession>
<dbReference type="PANTHER" id="PTHR30204">
    <property type="entry name" value="REDOX-CYCLING DRUG-SENSING TRANSCRIPTIONAL ACTIVATOR SOXR"/>
    <property type="match status" value="1"/>
</dbReference>
<sequence length="133" mass="15759">MKEKELRRSLSVFPIGTVMKLTDLTARQIRYYEEQELIQPQRNDGNRRMYSLNDIDVLLEIKDYLAEGINMAGIKHIYEMQEQAKQKKQADMKRPVTDEDVRRIFHDELLQQGRLNNTDEQGPSTLFHTHKLL</sequence>
<gene>
    <name evidence="7" type="ORF">FD22_GL002050</name>
</gene>
<keyword evidence="2" id="KW-0805">Transcription regulation</keyword>
<dbReference type="RefSeq" id="WP_010011055.1">
    <property type="nucleotide sequence ID" value="NZ_AZCN01000063.1"/>
</dbReference>
<dbReference type="Gene3D" id="1.10.1660.10">
    <property type="match status" value="1"/>
</dbReference>
<dbReference type="GO" id="GO:0003700">
    <property type="term" value="F:DNA-binding transcription factor activity"/>
    <property type="evidence" value="ECO:0007669"/>
    <property type="project" value="InterPro"/>
</dbReference>
<evidence type="ECO:0000256" key="4">
    <source>
        <dbReference type="ARBA" id="ARBA00023163"/>
    </source>
</evidence>
<dbReference type="SUPFAM" id="SSF46955">
    <property type="entry name" value="Putative DNA-binding domain"/>
    <property type="match status" value="1"/>
</dbReference>
<name>A0A0R1EZG3_9LACO</name>
<feature type="region of interest" description="Disordered" evidence="5">
    <location>
        <begin position="112"/>
        <end position="133"/>
    </location>
</feature>
<dbReference type="PROSITE" id="PS50937">
    <property type="entry name" value="HTH_MERR_2"/>
    <property type="match status" value="1"/>
</dbReference>
<keyword evidence="1" id="KW-0678">Repressor</keyword>
<dbReference type="PANTHER" id="PTHR30204:SF65">
    <property type="entry name" value="HTH-TYPE TRANSCRIPTIONAL REGULATOR TNRA"/>
    <property type="match status" value="1"/>
</dbReference>
<evidence type="ECO:0000256" key="1">
    <source>
        <dbReference type="ARBA" id="ARBA00022491"/>
    </source>
</evidence>
<dbReference type="GeneID" id="65917310"/>
<evidence type="ECO:0000256" key="2">
    <source>
        <dbReference type="ARBA" id="ARBA00023015"/>
    </source>
</evidence>
<protein>
    <submittedName>
        <fullName evidence="7">Transcriptional regulator GlnR</fullName>
    </submittedName>
</protein>
<evidence type="ECO:0000256" key="5">
    <source>
        <dbReference type="SAM" id="MobiDB-lite"/>
    </source>
</evidence>
<dbReference type="CDD" id="cd01105">
    <property type="entry name" value="HTH_GlnR-like"/>
    <property type="match status" value="1"/>
</dbReference>
<keyword evidence="3" id="KW-0238">DNA-binding</keyword>
<dbReference type="PATRIC" id="fig|913848.6.peg.2093"/>
<organism evidence="7 8">
    <name type="scientific">Loigolactobacillus coryniformis subsp. coryniformis KCTC 3167 = DSM 20001</name>
    <dbReference type="NCBI Taxonomy" id="913848"/>
    <lineage>
        <taxon>Bacteria</taxon>
        <taxon>Bacillati</taxon>
        <taxon>Bacillota</taxon>
        <taxon>Bacilli</taxon>
        <taxon>Lactobacillales</taxon>
        <taxon>Lactobacillaceae</taxon>
        <taxon>Loigolactobacillus</taxon>
    </lineage>
</organism>
<feature type="compositionally biased region" description="Polar residues" evidence="5">
    <location>
        <begin position="113"/>
        <end position="127"/>
    </location>
</feature>
<feature type="domain" description="HTH merR-type" evidence="6">
    <location>
        <begin position="12"/>
        <end position="80"/>
    </location>
</feature>
<dbReference type="Proteomes" id="UP000051181">
    <property type="component" value="Unassembled WGS sequence"/>
</dbReference>
<dbReference type="InterPro" id="IPR009061">
    <property type="entry name" value="DNA-bd_dom_put_sf"/>
</dbReference>
<dbReference type="EMBL" id="AZCN01000063">
    <property type="protein sequence ID" value="KRK14880.1"/>
    <property type="molecule type" value="Genomic_DNA"/>
</dbReference>
<comment type="caution">
    <text evidence="7">The sequence shown here is derived from an EMBL/GenBank/DDBJ whole genome shotgun (WGS) entry which is preliminary data.</text>
</comment>
<dbReference type="InterPro" id="IPR000551">
    <property type="entry name" value="MerR-type_HTH_dom"/>
</dbReference>
<evidence type="ECO:0000256" key="3">
    <source>
        <dbReference type="ARBA" id="ARBA00023125"/>
    </source>
</evidence>
<evidence type="ECO:0000313" key="8">
    <source>
        <dbReference type="Proteomes" id="UP000051181"/>
    </source>
</evidence>
<dbReference type="AlphaFoldDB" id="A0A0R1EZG3"/>
<reference evidence="7 8" key="1">
    <citation type="journal article" date="2015" name="Genome Announc.">
        <title>Expanding the biotechnology potential of lactobacilli through comparative genomics of 213 strains and associated genera.</title>
        <authorList>
            <person name="Sun Z."/>
            <person name="Harris H.M."/>
            <person name="McCann A."/>
            <person name="Guo C."/>
            <person name="Argimon S."/>
            <person name="Zhang W."/>
            <person name="Yang X."/>
            <person name="Jeffery I.B."/>
            <person name="Cooney J.C."/>
            <person name="Kagawa T.F."/>
            <person name="Liu W."/>
            <person name="Song Y."/>
            <person name="Salvetti E."/>
            <person name="Wrobel A."/>
            <person name="Rasinkangas P."/>
            <person name="Parkhill J."/>
            <person name="Rea M.C."/>
            <person name="O'Sullivan O."/>
            <person name="Ritari J."/>
            <person name="Douillard F.P."/>
            <person name="Paul Ross R."/>
            <person name="Yang R."/>
            <person name="Briner A.E."/>
            <person name="Felis G.E."/>
            <person name="de Vos W.M."/>
            <person name="Barrangou R."/>
            <person name="Klaenhammer T.R."/>
            <person name="Caufield P.W."/>
            <person name="Cui Y."/>
            <person name="Zhang H."/>
            <person name="O'Toole P.W."/>
        </authorList>
    </citation>
    <scope>NUCLEOTIDE SEQUENCE [LARGE SCALE GENOMIC DNA]</scope>
    <source>
        <strain evidence="7 8">DSM 20001</strain>
    </source>
</reference>